<comment type="caution">
    <text evidence="9">The sequence shown here is derived from an EMBL/GenBank/DDBJ whole genome shotgun (WGS) entry which is preliminary data.</text>
</comment>
<evidence type="ECO:0000259" key="8">
    <source>
        <dbReference type="Pfam" id="PF12704"/>
    </source>
</evidence>
<dbReference type="RefSeq" id="WP_254089025.1">
    <property type="nucleotide sequence ID" value="NZ_JAHESC010000004.1"/>
</dbReference>
<feature type="transmembrane region" description="Helical" evidence="6">
    <location>
        <begin position="766"/>
        <end position="789"/>
    </location>
</feature>
<comment type="subcellular location">
    <subcellularLocation>
        <location evidence="1">Cell membrane</location>
        <topology evidence="1">Multi-pass membrane protein</topology>
    </subcellularLocation>
</comment>
<feature type="transmembrane region" description="Helical" evidence="6">
    <location>
        <begin position="331"/>
        <end position="358"/>
    </location>
</feature>
<evidence type="ECO:0000256" key="4">
    <source>
        <dbReference type="ARBA" id="ARBA00022989"/>
    </source>
</evidence>
<protein>
    <submittedName>
        <fullName evidence="9">ABC transporter permease</fullName>
    </submittedName>
</protein>
<feature type="domain" description="ABC3 transporter permease C-terminal" evidence="7">
    <location>
        <begin position="678"/>
        <end position="787"/>
    </location>
</feature>
<dbReference type="Pfam" id="PF02687">
    <property type="entry name" value="FtsX"/>
    <property type="match status" value="2"/>
</dbReference>
<dbReference type="PANTHER" id="PTHR30572:SF18">
    <property type="entry name" value="ABC-TYPE MACROLIDE FAMILY EXPORT SYSTEM PERMEASE COMPONENT 2"/>
    <property type="match status" value="1"/>
</dbReference>
<dbReference type="Proteomes" id="UP001319180">
    <property type="component" value="Unassembled WGS sequence"/>
</dbReference>
<dbReference type="PANTHER" id="PTHR30572">
    <property type="entry name" value="MEMBRANE COMPONENT OF TRANSPORTER-RELATED"/>
    <property type="match status" value="1"/>
</dbReference>
<evidence type="ECO:0000256" key="5">
    <source>
        <dbReference type="ARBA" id="ARBA00023136"/>
    </source>
</evidence>
<feature type="domain" description="MacB-like periplasmic core" evidence="8">
    <location>
        <begin position="500"/>
        <end position="639"/>
    </location>
</feature>
<sequence>MIRNYFVIALRSIRKHLSYAAINILGLSLGLATCMLLMMWIGHELRYDRFYPRASAIHRVSLEYAAGGQVSKIALSPTALLPTLVREFPEVEAGVRLSNPSDDNAFVLQHGDKLFEEQHFYYADSTFFKVFGLELAAGNPDKALTQPQSVVFTQSMAKKYFGTDDVMGKTLQVNGKEYQVTGLLRDQPGYTMLPFDFIASFVSLRQAHEPPIWWSANYTTYVLLRDQADVAALSDKLNRLVAKEVAGDIQGEGNYVRYNFLPLPDIRLRSDMDNEEVPVGNLQYVYIFGFVALLVLIIACINYINLATARATDRAREVGVRKVAGAMRTQLFLQFICESLVITWIALALAFILARLALPLFNYMTGVPFDASMFLRPAALGMAVVFTTLLACLAGAYPALVITGFSPVKVLKGNFKTSGKGLWLRQGLVVFQFCASIVLIVGTLVVLHQLSYIRDKKLGFDKERVVVLTADARTQQVFSALKTEIERQGISQQVGRAMESPTLIGGGYSLNKHTDSDREGMNVTAMAIDPGFIPTLGMELVAGRNITEGDFEQLAHDTTYAFILNENALQQWGLDPEKAIGTPVHLNGRRGTVTGVVRDFHFASLQHQIGPLVLFTEEIYHGNVFVKLKGRDIQQEVAALRTICQRLLPHRPFEYHFLDQEYDALYQNEQRMGTVSTAFAVLAIAIACMGLFGLVAFSAAQKTKEIGIRKVMGATVPGIVLLITKDFTRLVLIAVVVGLPLAYWLMSSWLQGFAYRTAVGTGPIVLAFLVVTLIAFVTAGVQALQAALVNPVKTLRNE</sequence>
<dbReference type="GO" id="GO:0022857">
    <property type="term" value="F:transmembrane transporter activity"/>
    <property type="evidence" value="ECO:0007669"/>
    <property type="project" value="TreeGrafter"/>
</dbReference>
<feature type="domain" description="ABC3 transporter permease C-terminal" evidence="7">
    <location>
        <begin position="290"/>
        <end position="407"/>
    </location>
</feature>
<organism evidence="9 10">
    <name type="scientific">Dawidia soli</name>
    <dbReference type="NCBI Taxonomy" id="2782352"/>
    <lineage>
        <taxon>Bacteria</taxon>
        <taxon>Pseudomonadati</taxon>
        <taxon>Bacteroidota</taxon>
        <taxon>Cytophagia</taxon>
        <taxon>Cytophagales</taxon>
        <taxon>Chryseotaleaceae</taxon>
        <taxon>Dawidia</taxon>
    </lineage>
</organism>
<reference evidence="9 10" key="1">
    <citation type="submission" date="2021-05" db="EMBL/GenBank/DDBJ databases">
        <title>A Polyphasic approach of four new species of the genus Ohtaekwangia: Ohtaekwangia histidinii sp. nov., Ohtaekwangia cretensis sp. nov., Ohtaekwangia indiensis sp. nov., Ohtaekwangia reichenbachii sp. nov. from diverse environment.</title>
        <authorList>
            <person name="Octaviana S."/>
        </authorList>
    </citation>
    <scope>NUCLEOTIDE SEQUENCE [LARGE SCALE GENOMIC DNA]</scope>
    <source>
        <strain evidence="9 10">PWU37</strain>
    </source>
</reference>
<keyword evidence="4 6" id="KW-1133">Transmembrane helix</keyword>
<dbReference type="GO" id="GO:0005886">
    <property type="term" value="C:plasma membrane"/>
    <property type="evidence" value="ECO:0007669"/>
    <property type="project" value="UniProtKB-SubCell"/>
</dbReference>
<feature type="transmembrane region" description="Helical" evidence="6">
    <location>
        <begin position="378"/>
        <end position="406"/>
    </location>
</feature>
<evidence type="ECO:0000256" key="3">
    <source>
        <dbReference type="ARBA" id="ARBA00022692"/>
    </source>
</evidence>
<feature type="transmembrane region" description="Helical" evidence="6">
    <location>
        <begin position="678"/>
        <end position="700"/>
    </location>
</feature>
<proteinExistence type="predicted"/>
<name>A0AAP2D5N5_9BACT</name>
<accession>A0AAP2D5N5</accession>
<feature type="domain" description="MacB-like periplasmic core" evidence="8">
    <location>
        <begin position="21"/>
        <end position="239"/>
    </location>
</feature>
<keyword evidence="10" id="KW-1185">Reference proteome</keyword>
<gene>
    <name evidence="9" type="ORF">KK078_04360</name>
</gene>
<feature type="transmembrane region" description="Helical" evidence="6">
    <location>
        <begin position="20"/>
        <end position="41"/>
    </location>
</feature>
<feature type="transmembrane region" description="Helical" evidence="6">
    <location>
        <begin position="284"/>
        <end position="306"/>
    </location>
</feature>
<evidence type="ECO:0000256" key="2">
    <source>
        <dbReference type="ARBA" id="ARBA00022475"/>
    </source>
</evidence>
<feature type="transmembrane region" description="Helical" evidence="6">
    <location>
        <begin position="727"/>
        <end position="746"/>
    </location>
</feature>
<dbReference type="InterPro" id="IPR050250">
    <property type="entry name" value="Macrolide_Exporter_MacB"/>
</dbReference>
<keyword evidence="3 6" id="KW-0812">Transmembrane</keyword>
<dbReference type="Pfam" id="PF12704">
    <property type="entry name" value="MacB_PCD"/>
    <property type="match status" value="2"/>
</dbReference>
<dbReference type="EMBL" id="JAHESC010000004">
    <property type="protein sequence ID" value="MBT1685773.1"/>
    <property type="molecule type" value="Genomic_DNA"/>
</dbReference>
<evidence type="ECO:0000313" key="9">
    <source>
        <dbReference type="EMBL" id="MBT1685773.1"/>
    </source>
</evidence>
<evidence type="ECO:0000259" key="7">
    <source>
        <dbReference type="Pfam" id="PF02687"/>
    </source>
</evidence>
<evidence type="ECO:0000256" key="6">
    <source>
        <dbReference type="SAM" id="Phobius"/>
    </source>
</evidence>
<evidence type="ECO:0000256" key="1">
    <source>
        <dbReference type="ARBA" id="ARBA00004651"/>
    </source>
</evidence>
<dbReference type="InterPro" id="IPR025857">
    <property type="entry name" value="MacB_PCD"/>
</dbReference>
<keyword evidence="5 6" id="KW-0472">Membrane</keyword>
<feature type="transmembrane region" description="Helical" evidence="6">
    <location>
        <begin position="427"/>
        <end position="447"/>
    </location>
</feature>
<keyword evidence="2" id="KW-1003">Cell membrane</keyword>
<dbReference type="AlphaFoldDB" id="A0AAP2D5N5"/>
<dbReference type="InterPro" id="IPR003838">
    <property type="entry name" value="ABC3_permease_C"/>
</dbReference>
<evidence type="ECO:0000313" key="10">
    <source>
        <dbReference type="Proteomes" id="UP001319180"/>
    </source>
</evidence>